<reference evidence="2 3" key="1">
    <citation type="journal article" date="2017" name="Int. J. Parasitol.">
        <title>The genome of the protozoan parasite Cystoisospora suis and a reverse vaccinology approach to identify vaccine candidates.</title>
        <authorList>
            <person name="Palmieri N."/>
            <person name="Shrestha A."/>
            <person name="Ruttkowski B."/>
            <person name="Beck T."/>
            <person name="Vogl C."/>
            <person name="Tomley F."/>
            <person name="Blake D.P."/>
            <person name="Joachim A."/>
        </authorList>
    </citation>
    <scope>NUCLEOTIDE SEQUENCE [LARGE SCALE GENOMIC DNA]</scope>
    <source>
        <strain evidence="2 3">Wien I</strain>
    </source>
</reference>
<evidence type="ECO:0000313" key="2">
    <source>
        <dbReference type="EMBL" id="PHJ19015.1"/>
    </source>
</evidence>
<name>A0A2C6KRE3_9APIC</name>
<feature type="region of interest" description="Disordered" evidence="1">
    <location>
        <begin position="554"/>
        <end position="604"/>
    </location>
</feature>
<feature type="region of interest" description="Disordered" evidence="1">
    <location>
        <begin position="447"/>
        <end position="492"/>
    </location>
</feature>
<keyword evidence="3" id="KW-1185">Reference proteome</keyword>
<feature type="compositionally biased region" description="Basic and acidic residues" evidence="1">
    <location>
        <begin position="483"/>
        <end position="492"/>
    </location>
</feature>
<feature type="compositionally biased region" description="Basic and acidic residues" evidence="1">
    <location>
        <begin position="582"/>
        <end position="591"/>
    </location>
</feature>
<dbReference type="RefSeq" id="XP_067920717.1">
    <property type="nucleotide sequence ID" value="XM_068067310.1"/>
</dbReference>
<dbReference type="AlphaFoldDB" id="A0A2C6KRE3"/>
<feature type="non-terminal residue" evidence="2">
    <location>
        <position position="673"/>
    </location>
</feature>
<evidence type="ECO:0000256" key="1">
    <source>
        <dbReference type="SAM" id="MobiDB-lite"/>
    </source>
</evidence>
<dbReference type="VEuPathDB" id="ToxoDB:CSUI_007160"/>
<dbReference type="OrthoDB" id="10686332at2759"/>
<feature type="region of interest" description="Disordered" evidence="1">
    <location>
        <begin position="1"/>
        <end position="76"/>
    </location>
</feature>
<proteinExistence type="predicted"/>
<sequence>MGAIVEEVGECPNTSQEKKRQKRKRKRETESLETRGTRESHLRDLLSSSFSSLSPLSSSPSSSSSSRDLSSPSSPPSASFLFHAQKALLHRMLYIHPNSPCMDTLHSLPQHPSVHAKSSLLHQPPFKQTSSLSSLPPSISSLSSSCSPSISPSSFSSIPSSSSSSSSSCSPLQKTCPWCDLLSSSSPRLLRVSPWTSSQDSRDKLRHSKVGIFTPRQEPAKRKLLHTSSEQSTLGNKSLRGTSLYSDVSQLRHQEDFFSPSGKQHDYHSPSLQQNCKGKKFLEKYAKEDEREISLKDSRFVCEEEEGLSDIASLECEKGKKKREERREKRREVNGNRKVDQKIGDKDGIPHEESAFLSCCKDFHSPFLLYVHPRIFIRQQGGKGWGMFLRGEVQHGTLLFVARSLLCSWDNLPLQSPTRDTATVLLHLLRFLSSLSSSSLELSPALSSAQSSSANGENEEVHDTLHDHKKQKNKKGSLSTSPERSERIRDSCDRMASCKKKKRKVREDIDRGGCGVLGDANRVVKGREEKTQPLRSRQIFSGCTYTRDVKACRGEKEEDRPCEEEDLVEDRGTSQEEEDDNEHTPEERRKEEEEEEREVANGFSSLKDVQDELRWLYPRTHLEADYTWEKLIGEENQEEVKENEKEKSSIIKKRENILGLPWTSGSFEVDREL</sequence>
<feature type="compositionally biased region" description="Basic and acidic residues" evidence="1">
    <location>
        <begin position="325"/>
        <end position="346"/>
    </location>
</feature>
<comment type="caution">
    <text evidence="2">The sequence shown here is derived from an EMBL/GenBank/DDBJ whole genome shotgun (WGS) entry which is preliminary data.</text>
</comment>
<dbReference type="GeneID" id="94430521"/>
<evidence type="ECO:0000313" key="3">
    <source>
        <dbReference type="Proteomes" id="UP000221165"/>
    </source>
</evidence>
<dbReference type="EMBL" id="MIGC01003717">
    <property type="protein sequence ID" value="PHJ19015.1"/>
    <property type="molecule type" value="Genomic_DNA"/>
</dbReference>
<feature type="compositionally biased region" description="Basic and acidic residues" evidence="1">
    <location>
        <begin position="27"/>
        <end position="44"/>
    </location>
</feature>
<organism evidence="2 3">
    <name type="scientific">Cystoisospora suis</name>
    <dbReference type="NCBI Taxonomy" id="483139"/>
    <lineage>
        <taxon>Eukaryota</taxon>
        <taxon>Sar</taxon>
        <taxon>Alveolata</taxon>
        <taxon>Apicomplexa</taxon>
        <taxon>Conoidasida</taxon>
        <taxon>Coccidia</taxon>
        <taxon>Eucoccidiorida</taxon>
        <taxon>Eimeriorina</taxon>
        <taxon>Sarcocystidae</taxon>
        <taxon>Cystoisospora</taxon>
    </lineage>
</organism>
<protein>
    <submittedName>
        <fullName evidence="2">Uncharacterized protein</fullName>
    </submittedName>
</protein>
<gene>
    <name evidence="2" type="ORF">CSUI_007160</name>
</gene>
<accession>A0A2C6KRE3</accession>
<dbReference type="Proteomes" id="UP000221165">
    <property type="component" value="Unassembled WGS sequence"/>
</dbReference>
<feature type="region of interest" description="Disordered" evidence="1">
    <location>
        <begin position="319"/>
        <end position="346"/>
    </location>
</feature>
<feature type="compositionally biased region" description="Low complexity" evidence="1">
    <location>
        <begin position="45"/>
        <end position="76"/>
    </location>
</feature>